<evidence type="ECO:0000256" key="5">
    <source>
        <dbReference type="ARBA" id="ARBA00023157"/>
    </source>
</evidence>
<proteinExistence type="predicted"/>
<dbReference type="GO" id="GO:0046872">
    <property type="term" value="F:metal ion binding"/>
    <property type="evidence" value="ECO:0007669"/>
    <property type="project" value="UniProtKB-KW"/>
</dbReference>
<evidence type="ECO:0000313" key="7">
    <source>
        <dbReference type="EMBL" id="TSE13561.1"/>
    </source>
</evidence>
<keyword evidence="1" id="KW-0540">Nuclease</keyword>
<name>A0A8T9B009_9HYPH</name>
<dbReference type="GO" id="GO:0003676">
    <property type="term" value="F:nucleic acid binding"/>
    <property type="evidence" value="ECO:0007669"/>
    <property type="project" value="InterPro"/>
</dbReference>
<dbReference type="CDD" id="cd11010">
    <property type="entry name" value="S1-P1_nuclease"/>
    <property type="match status" value="1"/>
</dbReference>
<dbReference type="OrthoDB" id="267579at2"/>
<evidence type="ECO:0000256" key="6">
    <source>
        <dbReference type="ARBA" id="ARBA00023180"/>
    </source>
</evidence>
<dbReference type="Proteomes" id="UP000235507">
    <property type="component" value="Unassembled WGS sequence"/>
</dbReference>
<keyword evidence="8" id="KW-1185">Reference proteome</keyword>
<keyword evidence="4" id="KW-0378">Hydrolase</keyword>
<dbReference type="PANTHER" id="PTHR33146">
    <property type="entry name" value="ENDONUCLEASE 4"/>
    <property type="match status" value="1"/>
</dbReference>
<keyword evidence="5" id="KW-1015">Disulfide bond</keyword>
<evidence type="ECO:0000256" key="3">
    <source>
        <dbReference type="ARBA" id="ARBA00022759"/>
    </source>
</evidence>
<dbReference type="Gene3D" id="1.10.575.10">
    <property type="entry name" value="P1 Nuclease"/>
    <property type="match status" value="1"/>
</dbReference>
<evidence type="ECO:0000256" key="1">
    <source>
        <dbReference type="ARBA" id="ARBA00022722"/>
    </source>
</evidence>
<organism evidence="7 8">
    <name type="scientific">Mesorhizobium intechi</name>
    <dbReference type="NCBI Taxonomy" id="537601"/>
    <lineage>
        <taxon>Bacteria</taxon>
        <taxon>Pseudomonadati</taxon>
        <taxon>Pseudomonadota</taxon>
        <taxon>Alphaproteobacteria</taxon>
        <taxon>Hyphomicrobiales</taxon>
        <taxon>Phyllobacteriaceae</taxon>
        <taxon>Mesorhizobium</taxon>
    </lineage>
</organism>
<evidence type="ECO:0000256" key="4">
    <source>
        <dbReference type="ARBA" id="ARBA00022801"/>
    </source>
</evidence>
<dbReference type="EMBL" id="PNOT02000040">
    <property type="protein sequence ID" value="TSE13561.1"/>
    <property type="molecule type" value="Genomic_DNA"/>
</dbReference>
<evidence type="ECO:0000313" key="8">
    <source>
        <dbReference type="Proteomes" id="UP000235507"/>
    </source>
</evidence>
<dbReference type="InterPro" id="IPR008947">
    <property type="entry name" value="PLipase_C/P1_nuclease_dom_sf"/>
</dbReference>
<evidence type="ECO:0000256" key="2">
    <source>
        <dbReference type="ARBA" id="ARBA00022723"/>
    </source>
</evidence>
<gene>
    <name evidence="7" type="ORF">C1D09_003480</name>
</gene>
<dbReference type="PANTHER" id="PTHR33146:SF10">
    <property type="entry name" value="STRAND-SPECIFIC NUCLEASE, PUTATIVE-RELATED"/>
    <property type="match status" value="1"/>
</dbReference>
<dbReference type="SUPFAM" id="SSF48537">
    <property type="entry name" value="Phospholipase C/P1 nuclease"/>
    <property type="match status" value="1"/>
</dbReference>
<protein>
    <submittedName>
        <fullName evidence="7">S1/P1 nuclease</fullName>
    </submittedName>
</protein>
<dbReference type="GO" id="GO:0006308">
    <property type="term" value="P:DNA catabolic process"/>
    <property type="evidence" value="ECO:0007669"/>
    <property type="project" value="InterPro"/>
</dbReference>
<keyword evidence="2" id="KW-0479">Metal-binding</keyword>
<dbReference type="GO" id="GO:0016788">
    <property type="term" value="F:hydrolase activity, acting on ester bonds"/>
    <property type="evidence" value="ECO:0007669"/>
    <property type="project" value="InterPro"/>
</dbReference>
<dbReference type="GO" id="GO:0004519">
    <property type="term" value="F:endonuclease activity"/>
    <property type="evidence" value="ECO:0007669"/>
    <property type="project" value="UniProtKB-KW"/>
</dbReference>
<keyword evidence="6" id="KW-0325">Glycoprotein</keyword>
<reference evidence="7" key="1">
    <citation type="submission" date="2019-07" db="EMBL/GenBank/DDBJ databases">
        <title>Mesorhizobum intechiensis sp. nov. isolated from nodules of Lotus tenuis growing in lowlands of the Flooding Pampa, Argentina.</title>
        <authorList>
            <person name="Estrella M.J."/>
            <person name="Torres Tejerizo G.A."/>
            <person name="Cumpa Velazquez L.M."/>
            <person name="Fontana F."/>
            <person name="Hansen L."/>
            <person name="Pistorio M."/>
            <person name="Sannazzaro A.I."/>
        </authorList>
    </citation>
    <scope>NUCLEOTIDE SEQUENCE</scope>
    <source>
        <strain evidence="7">BD68</strain>
    </source>
</reference>
<accession>A0A8T9B009</accession>
<sequence length="307" mass="32872">MGLMSPAMAWWDMGHMEVAAIAYGRLKPATKTKVDALIKLHPAYGMWTKGLQGLPDDEISQQAFVRAATWADDIKTDLNCKSLHTPDCYKSEGDDVGNPDAGQNIGTSDHLAHAYWHFYDIPFSPDGTPTVPSPPVNALSEIKLLTTALADTTATDDLKCYDLVWLLHLVGDAHQPLHAVGRFTKLIDKGDRGGNDEMVNVGEIAPIKLHAFWDSLLGDSASPGAAIAAASLLPPADPILATRSDPESWFQESAALAQTYAYGSVIGNGPGPYQLSLDYEKAAKSLAQSQVALAGMRLGNLINAALH</sequence>
<dbReference type="Pfam" id="PF02265">
    <property type="entry name" value="S1-P1_nuclease"/>
    <property type="match status" value="1"/>
</dbReference>
<keyword evidence="3" id="KW-0255">Endonuclease</keyword>
<dbReference type="InterPro" id="IPR003154">
    <property type="entry name" value="S1/P1nuclease"/>
</dbReference>
<dbReference type="AlphaFoldDB" id="A0A8T9B009"/>
<comment type="caution">
    <text evidence="7">The sequence shown here is derived from an EMBL/GenBank/DDBJ whole genome shotgun (WGS) entry which is preliminary data.</text>
</comment>